<dbReference type="AlphaFoldDB" id="A0A1V6S5U3"/>
<reference evidence="3" key="1">
    <citation type="journal article" date="2017" name="Nat. Microbiol.">
        <title>Global analysis of biosynthetic gene clusters reveals vast potential of secondary metabolite production in Penicillium species.</title>
        <authorList>
            <person name="Nielsen J.C."/>
            <person name="Grijseels S."/>
            <person name="Prigent S."/>
            <person name="Ji B."/>
            <person name="Dainat J."/>
            <person name="Nielsen K.F."/>
            <person name="Frisvad J.C."/>
            <person name="Workman M."/>
            <person name="Nielsen J."/>
        </authorList>
    </citation>
    <scope>NUCLEOTIDE SEQUENCE [LARGE SCALE GENOMIC DNA]</scope>
    <source>
        <strain evidence="3">IBT 29486</strain>
    </source>
</reference>
<dbReference type="OrthoDB" id="4363338at2759"/>
<feature type="region of interest" description="Disordered" evidence="1">
    <location>
        <begin position="1"/>
        <end position="28"/>
    </location>
</feature>
<dbReference type="Proteomes" id="UP000191518">
    <property type="component" value="Unassembled WGS sequence"/>
</dbReference>
<evidence type="ECO:0000256" key="1">
    <source>
        <dbReference type="SAM" id="MobiDB-lite"/>
    </source>
</evidence>
<name>A0A1V6S5U3_9EURO</name>
<accession>A0A1V6S5U3</accession>
<comment type="caution">
    <text evidence="2">The sequence shown here is derived from an EMBL/GenBank/DDBJ whole genome shotgun (WGS) entry which is preliminary data.</text>
</comment>
<gene>
    <name evidence="2" type="ORF">PENVUL_c007G02387</name>
</gene>
<sequence length="171" mass="19906">MSNTPEGSPPAPARRWSPSRPPPTTFEFEFDQRNESDIEKIVPKLKGESNWVNWEDHFYMALKENNKAYIRVIREDNTRPVRPDYLDTSESTVRRLLAVNAGGNEELVTDVVVRETAKERQNQNYRLRSNWQKEVDKWDQCNTRVCNLMFSTVEPVPASLIDKVENAITHD</sequence>
<dbReference type="EMBL" id="MDYP01000007">
    <property type="protein sequence ID" value="OQE09099.1"/>
    <property type="molecule type" value="Genomic_DNA"/>
</dbReference>
<proteinExistence type="predicted"/>
<evidence type="ECO:0000313" key="2">
    <source>
        <dbReference type="EMBL" id="OQE09099.1"/>
    </source>
</evidence>
<evidence type="ECO:0000313" key="3">
    <source>
        <dbReference type="Proteomes" id="UP000191518"/>
    </source>
</evidence>
<organism evidence="2 3">
    <name type="scientific">Penicillium vulpinum</name>
    <dbReference type="NCBI Taxonomy" id="29845"/>
    <lineage>
        <taxon>Eukaryota</taxon>
        <taxon>Fungi</taxon>
        <taxon>Dikarya</taxon>
        <taxon>Ascomycota</taxon>
        <taxon>Pezizomycotina</taxon>
        <taxon>Eurotiomycetes</taxon>
        <taxon>Eurotiomycetidae</taxon>
        <taxon>Eurotiales</taxon>
        <taxon>Aspergillaceae</taxon>
        <taxon>Penicillium</taxon>
    </lineage>
</organism>
<keyword evidence="3" id="KW-1185">Reference proteome</keyword>
<protein>
    <submittedName>
        <fullName evidence="2">Uncharacterized protein</fullName>
    </submittedName>
</protein>